<protein>
    <submittedName>
        <fullName evidence="1">Uncharacterized protein</fullName>
    </submittedName>
</protein>
<organism evidence="1 2">
    <name type="scientific">Vermiconidia calcicola</name>
    <dbReference type="NCBI Taxonomy" id="1690605"/>
    <lineage>
        <taxon>Eukaryota</taxon>
        <taxon>Fungi</taxon>
        <taxon>Dikarya</taxon>
        <taxon>Ascomycota</taxon>
        <taxon>Pezizomycotina</taxon>
        <taxon>Dothideomycetes</taxon>
        <taxon>Dothideomycetidae</taxon>
        <taxon>Mycosphaerellales</taxon>
        <taxon>Extremaceae</taxon>
        <taxon>Vermiconidia</taxon>
    </lineage>
</organism>
<keyword evidence="2" id="KW-1185">Reference proteome</keyword>
<name>A0ACC3MYW8_9PEZI</name>
<dbReference type="EMBL" id="JAUTXU010000118">
    <property type="protein sequence ID" value="KAK3706650.1"/>
    <property type="molecule type" value="Genomic_DNA"/>
</dbReference>
<reference evidence="1" key="1">
    <citation type="submission" date="2023-07" db="EMBL/GenBank/DDBJ databases">
        <title>Black Yeasts Isolated from many extreme environments.</title>
        <authorList>
            <person name="Coleine C."/>
            <person name="Stajich J.E."/>
            <person name="Selbmann L."/>
        </authorList>
    </citation>
    <scope>NUCLEOTIDE SEQUENCE</scope>
    <source>
        <strain evidence="1">CCFEE 5714</strain>
    </source>
</reference>
<accession>A0ACC3MYW8</accession>
<gene>
    <name evidence="1" type="ORF">LTR37_012659</name>
</gene>
<comment type="caution">
    <text evidence="1">The sequence shown here is derived from an EMBL/GenBank/DDBJ whole genome shotgun (WGS) entry which is preliminary data.</text>
</comment>
<evidence type="ECO:0000313" key="1">
    <source>
        <dbReference type="EMBL" id="KAK3706650.1"/>
    </source>
</evidence>
<evidence type="ECO:0000313" key="2">
    <source>
        <dbReference type="Proteomes" id="UP001281147"/>
    </source>
</evidence>
<dbReference type="Proteomes" id="UP001281147">
    <property type="component" value="Unassembled WGS sequence"/>
</dbReference>
<proteinExistence type="predicted"/>
<sequence>MDLEADLVQLQDGQWAYEVFTDRVYHTSTGSVYTESAVKAELNVGLCQIDGVNHIWKLSEHCQDVQLYEAYMDKKIRRHRCAQSEAAEHTGTHAAVDQEAE</sequence>